<feature type="compositionally biased region" description="Acidic residues" evidence="6">
    <location>
        <begin position="54"/>
        <end position="73"/>
    </location>
</feature>
<feature type="transmembrane region" description="Helical" evidence="7">
    <location>
        <begin position="118"/>
        <end position="138"/>
    </location>
</feature>
<dbReference type="GeneID" id="62144011"/>
<feature type="domain" description="Major facilitator superfamily (MFS) profile" evidence="8">
    <location>
        <begin position="79"/>
        <end position="501"/>
    </location>
</feature>
<dbReference type="PANTHER" id="PTHR23504:SF3">
    <property type="entry name" value="MAJOR FACILITATOR SUPERFAMILY (MFS) PROFILE DOMAIN-CONTAINING PROTEIN"/>
    <property type="match status" value="1"/>
</dbReference>
<evidence type="ECO:0000256" key="3">
    <source>
        <dbReference type="ARBA" id="ARBA00022692"/>
    </source>
</evidence>
<feature type="transmembrane region" description="Helical" evidence="7">
    <location>
        <begin position="301"/>
        <end position="329"/>
    </location>
</feature>
<comment type="caution">
    <text evidence="9">The sequence shown here is derived from an EMBL/GenBank/DDBJ whole genome shotgun (WGS) entry which is preliminary data.</text>
</comment>
<feature type="transmembrane region" description="Helical" evidence="7">
    <location>
        <begin position="88"/>
        <end position="106"/>
    </location>
</feature>
<name>A0A9P5J083_9HELO</name>
<dbReference type="GO" id="GO:0016020">
    <property type="term" value="C:membrane"/>
    <property type="evidence" value="ECO:0007669"/>
    <property type="project" value="UniProtKB-SubCell"/>
</dbReference>
<dbReference type="Gene3D" id="1.20.1250.20">
    <property type="entry name" value="MFS general substrate transporter like domains"/>
    <property type="match status" value="1"/>
</dbReference>
<keyword evidence="2" id="KW-0813">Transport</keyword>
<feature type="transmembrane region" description="Helical" evidence="7">
    <location>
        <begin position="150"/>
        <end position="168"/>
    </location>
</feature>
<evidence type="ECO:0000256" key="2">
    <source>
        <dbReference type="ARBA" id="ARBA00022448"/>
    </source>
</evidence>
<dbReference type="PROSITE" id="PS50850">
    <property type="entry name" value="MFS"/>
    <property type="match status" value="1"/>
</dbReference>
<dbReference type="SUPFAM" id="SSF103473">
    <property type="entry name" value="MFS general substrate transporter"/>
    <property type="match status" value="1"/>
</dbReference>
<evidence type="ECO:0000256" key="1">
    <source>
        <dbReference type="ARBA" id="ARBA00004141"/>
    </source>
</evidence>
<evidence type="ECO:0000256" key="5">
    <source>
        <dbReference type="ARBA" id="ARBA00023136"/>
    </source>
</evidence>
<protein>
    <recommendedName>
        <fullName evidence="8">Major facilitator superfamily (MFS) profile domain-containing protein</fullName>
    </recommendedName>
</protein>
<feature type="region of interest" description="Disordered" evidence="6">
    <location>
        <begin position="39"/>
        <end position="73"/>
    </location>
</feature>
<evidence type="ECO:0000259" key="8">
    <source>
        <dbReference type="PROSITE" id="PS50850"/>
    </source>
</evidence>
<dbReference type="Pfam" id="PF07690">
    <property type="entry name" value="MFS_1"/>
    <property type="match status" value="1"/>
</dbReference>
<dbReference type="InterPro" id="IPR011701">
    <property type="entry name" value="MFS"/>
</dbReference>
<feature type="transmembrane region" description="Helical" evidence="7">
    <location>
        <begin position="174"/>
        <end position="195"/>
    </location>
</feature>
<dbReference type="EMBL" id="RCSW01000001">
    <property type="protein sequence ID" value="KAF7955163.1"/>
    <property type="molecule type" value="Genomic_DNA"/>
</dbReference>
<dbReference type="GO" id="GO:0022857">
    <property type="term" value="F:transmembrane transporter activity"/>
    <property type="evidence" value="ECO:0007669"/>
    <property type="project" value="InterPro"/>
</dbReference>
<dbReference type="PRINTS" id="PR01035">
    <property type="entry name" value="TCRTETA"/>
</dbReference>
<gene>
    <name evidence="9" type="ORF">EAE97_000422</name>
</gene>
<evidence type="ECO:0000313" key="10">
    <source>
        <dbReference type="Proteomes" id="UP000710849"/>
    </source>
</evidence>
<feature type="transmembrane region" description="Helical" evidence="7">
    <location>
        <begin position="207"/>
        <end position="229"/>
    </location>
</feature>
<feature type="transmembrane region" description="Helical" evidence="7">
    <location>
        <begin position="341"/>
        <end position="362"/>
    </location>
</feature>
<evidence type="ECO:0000256" key="7">
    <source>
        <dbReference type="SAM" id="Phobius"/>
    </source>
</evidence>
<dbReference type="InterPro" id="IPR020846">
    <property type="entry name" value="MFS_dom"/>
</dbReference>
<dbReference type="AlphaFoldDB" id="A0A9P5J083"/>
<evidence type="ECO:0000313" key="9">
    <source>
        <dbReference type="EMBL" id="KAF7955163.1"/>
    </source>
</evidence>
<reference evidence="9 10" key="1">
    <citation type="journal article" date="2020" name="Genome Biol. Evol.">
        <title>Comparative genomics of Sclerotiniaceae.</title>
        <authorList>
            <person name="Valero Jimenez C.A."/>
            <person name="Steentjes M."/>
            <person name="Scholten O.E."/>
            <person name="Van Kan J.A.L."/>
        </authorList>
    </citation>
    <scope>NUCLEOTIDE SEQUENCE [LARGE SCALE GENOMIC DNA]</scope>
    <source>
        <strain evidence="9 10">MUCL 94</strain>
    </source>
</reference>
<dbReference type="RefSeq" id="XP_038738293.1">
    <property type="nucleotide sequence ID" value="XM_038870932.1"/>
</dbReference>
<keyword evidence="5 7" id="KW-0472">Membrane</keyword>
<dbReference type="InterPro" id="IPR036259">
    <property type="entry name" value="MFS_trans_sf"/>
</dbReference>
<organism evidence="9 10">
    <name type="scientific">Botrytis byssoidea</name>
    <dbReference type="NCBI Taxonomy" id="139641"/>
    <lineage>
        <taxon>Eukaryota</taxon>
        <taxon>Fungi</taxon>
        <taxon>Dikarya</taxon>
        <taxon>Ascomycota</taxon>
        <taxon>Pezizomycotina</taxon>
        <taxon>Leotiomycetes</taxon>
        <taxon>Helotiales</taxon>
        <taxon>Sclerotiniaceae</taxon>
        <taxon>Botrytis</taxon>
    </lineage>
</organism>
<keyword evidence="4 7" id="KW-1133">Transmembrane helix</keyword>
<proteinExistence type="predicted"/>
<feature type="transmembrane region" description="Helical" evidence="7">
    <location>
        <begin position="249"/>
        <end position="273"/>
    </location>
</feature>
<sequence>MSPHPPVITEREPLLAPLTEPTEVRDALITGSQVYQDVGTGTIGAQNSSRDAEGGGEEEEDHGDGEDEEDDDTPLPLGQILGLCYIRLVEPVAFFSVFAFLNQMLWEIGNIGKGDVGFYSGLIESLFSVTEMILMVHWGRASDKFGRKPIMIISLLGISFATGIFGFGRSIGQLVIFRCIAGLFAGTIVTIRTMISENSTKKTQARAFSYFSVAGNLGILVGPMIGGVMSEPAKQYPSLFGGVKFFEEFPFALPTICTGLFALSSTLVATFYIKETLGKKRYQKVGARDGMTMRELLNFPGVARCIYISCHVNLMSTIYTSVLSVFWFTPVSLGGLGFSPFRISLFIALAGFSQAFWMIVVFPPLHKRIGTVGILRACAFLWPFLFAFCPFANFLLRMGWETAFWVVYPVSMSMGVGVSMAFTCGQLALNDIAPSSETLGTLNSIALAVTSGTRVFVPALFTIIFAYGVTHQILWGYFIWVFEILVAIGLVIAVPFLPKEAYGRGKK</sequence>
<feature type="transmembrane region" description="Helical" evidence="7">
    <location>
        <begin position="445"/>
        <end position="468"/>
    </location>
</feature>
<feature type="region of interest" description="Disordered" evidence="6">
    <location>
        <begin position="1"/>
        <end position="22"/>
    </location>
</feature>
<dbReference type="InterPro" id="IPR001958">
    <property type="entry name" value="Tet-R_TetA/multi-R_MdtG-like"/>
</dbReference>
<accession>A0A9P5J083</accession>
<comment type="subcellular location">
    <subcellularLocation>
        <location evidence="1">Membrane</location>
        <topology evidence="1">Multi-pass membrane protein</topology>
    </subcellularLocation>
</comment>
<keyword evidence="10" id="KW-1185">Reference proteome</keyword>
<feature type="transmembrane region" description="Helical" evidence="7">
    <location>
        <begin position="402"/>
        <end position="424"/>
    </location>
</feature>
<dbReference type="CDD" id="cd17330">
    <property type="entry name" value="MFS_SLC46_TetA_like"/>
    <property type="match status" value="1"/>
</dbReference>
<evidence type="ECO:0000256" key="4">
    <source>
        <dbReference type="ARBA" id="ARBA00022989"/>
    </source>
</evidence>
<feature type="transmembrane region" description="Helical" evidence="7">
    <location>
        <begin position="474"/>
        <end position="497"/>
    </location>
</feature>
<keyword evidence="3 7" id="KW-0812">Transmembrane</keyword>
<evidence type="ECO:0000256" key="6">
    <source>
        <dbReference type="SAM" id="MobiDB-lite"/>
    </source>
</evidence>
<dbReference type="PANTHER" id="PTHR23504">
    <property type="entry name" value="MAJOR FACILITATOR SUPERFAMILY DOMAIN-CONTAINING PROTEIN 10"/>
    <property type="match status" value="1"/>
</dbReference>
<dbReference type="Proteomes" id="UP000710849">
    <property type="component" value="Unassembled WGS sequence"/>
</dbReference>
<feature type="transmembrane region" description="Helical" evidence="7">
    <location>
        <begin position="374"/>
        <end position="396"/>
    </location>
</feature>